<dbReference type="RefSeq" id="WP_248394930.1">
    <property type="nucleotide sequence ID" value="NZ_CP096203.1"/>
</dbReference>
<keyword evidence="3" id="KW-1185">Reference proteome</keyword>
<name>A0ABY4KDU7_9FLAO</name>
<accession>A0ABY4KDU7</accession>
<dbReference type="Proteomes" id="UP000830552">
    <property type="component" value="Chromosome"/>
</dbReference>
<sequence length="310" mass="37024">MRNNVIEKISYFYQDRIDFIYKILETFAKIEFDLEMSSISLTKSEGIMEDGILKINLSDSNHYNVKIIFNEILEDFFCSLDLLKTAYFKQSLQVVRNILELCTMQLYFTHNIEETSNWKYGKRGIEKIFKMTGKLKNQVNSDMKSTLLEIDKFYNLLNRSTHSHKLNLNIYSIHKFDIMGTYGFEYKAFQNSYLIILCCLKIFLKIYESYIFILDEGFFKQNIKNTLEEIKEKLQIFEDDIENYKKGDYENGEGYLIYRKHMVINGKQYLYSFSASNQIIWNSKKKGLNKDFKKIYAEIDKYLIRKIKCS</sequence>
<dbReference type="EMBL" id="CP096203">
    <property type="protein sequence ID" value="UPQ77560.1"/>
    <property type="molecule type" value="Genomic_DNA"/>
</dbReference>
<evidence type="ECO:0008006" key="4">
    <source>
        <dbReference type="Google" id="ProtNLM"/>
    </source>
</evidence>
<gene>
    <name evidence="2" type="ORF">M0D58_08495</name>
</gene>
<proteinExistence type="predicted"/>
<evidence type="ECO:0000313" key="2">
    <source>
        <dbReference type="EMBL" id="UPQ77560.1"/>
    </source>
</evidence>
<keyword evidence="1" id="KW-0175">Coiled coil</keyword>
<protein>
    <recommendedName>
        <fullName evidence="4">Cthe-2314-like HEPN domain-containing protein</fullName>
    </recommendedName>
</protein>
<evidence type="ECO:0000256" key="1">
    <source>
        <dbReference type="SAM" id="Coils"/>
    </source>
</evidence>
<evidence type="ECO:0000313" key="3">
    <source>
        <dbReference type="Proteomes" id="UP000830552"/>
    </source>
</evidence>
<feature type="coiled-coil region" evidence="1">
    <location>
        <begin position="220"/>
        <end position="247"/>
    </location>
</feature>
<organism evidence="2 3">
    <name type="scientific">Chryseobacterium nepalense</name>
    <dbReference type="NCBI Taxonomy" id="1854498"/>
    <lineage>
        <taxon>Bacteria</taxon>
        <taxon>Pseudomonadati</taxon>
        <taxon>Bacteroidota</taxon>
        <taxon>Flavobacteriia</taxon>
        <taxon>Flavobacteriales</taxon>
        <taxon>Weeksellaceae</taxon>
        <taxon>Chryseobacterium group</taxon>
        <taxon>Chryseobacterium</taxon>
    </lineage>
</organism>
<reference evidence="2" key="1">
    <citation type="submission" date="2022-04" db="EMBL/GenBank/DDBJ databases">
        <title>Evolutionary, genomic, and biogeographic characterization of Chryseobacterium nepalense represented by a plastic-degrading bacterium AC3.</title>
        <authorList>
            <person name="Yin Z."/>
            <person name="Liu X."/>
            <person name="Wang D."/>
            <person name="Xie Z."/>
        </authorList>
    </citation>
    <scope>NUCLEOTIDE SEQUENCE</scope>
    <source>
        <strain evidence="2">AC3</strain>
    </source>
</reference>